<dbReference type="RefSeq" id="WP_308348781.1">
    <property type="nucleotide sequence ID" value="NZ_CP129971.1"/>
</dbReference>
<organism evidence="1 2">
    <name type="scientific">Marivirga salinarum</name>
    <dbReference type="NCBI Taxonomy" id="3059078"/>
    <lineage>
        <taxon>Bacteria</taxon>
        <taxon>Pseudomonadati</taxon>
        <taxon>Bacteroidota</taxon>
        <taxon>Cytophagia</taxon>
        <taxon>Cytophagales</taxon>
        <taxon>Marivirgaceae</taxon>
        <taxon>Marivirga</taxon>
    </lineage>
</organism>
<name>A0AA49GBW1_9BACT</name>
<dbReference type="EMBL" id="CP129971">
    <property type="protein sequence ID" value="WKK78236.2"/>
    <property type="molecule type" value="Genomic_DNA"/>
</dbReference>
<accession>A0AA49GBW1</accession>
<protein>
    <submittedName>
        <fullName evidence="1">C39 family peptidase</fullName>
    </submittedName>
</protein>
<reference evidence="1 2" key="1">
    <citation type="submission" date="2023-08" db="EMBL/GenBank/DDBJ databases">
        <title>Comparative genomics and taxonomic characterization of three novel marine species of genus Marivirga.</title>
        <authorList>
            <person name="Muhammad N."/>
            <person name="Kim S.-G."/>
        </authorList>
    </citation>
    <scope>NUCLEOTIDE SEQUENCE [LARGE SCALE GENOMIC DNA]</scope>
    <source>
        <strain evidence="1 2">BDSF4-3</strain>
    </source>
</reference>
<keyword evidence="2" id="KW-1185">Reference proteome</keyword>
<dbReference type="Proteomes" id="UP001230496">
    <property type="component" value="Chromosome"/>
</dbReference>
<sequence length="233" mass="26201">MKNKALQLDISRQPNDSTCGPTSLHAVYNFFNEEISLEEVIKSIEYLDGGGTLAVMLGIDALKKGFQAEIITFNLKVFDPSWFQDDNINLIEKLKEQLRFKKTPKFKQASLAYIQFLEKGGKITYKTLNKNLLQSYLIQDIPILTGLSATYLYNEKREFGEGPVLYDDIKGQPSGHFVVLSGINYENSSVQVADPLHGNPFDSQLYSVDIDHLICAILLGVITYDANLLIINK</sequence>
<evidence type="ECO:0000313" key="2">
    <source>
        <dbReference type="Proteomes" id="UP001230496"/>
    </source>
</evidence>
<gene>
    <name evidence="1" type="ORF">QYS49_15030</name>
</gene>
<dbReference type="Gene3D" id="3.90.70.10">
    <property type="entry name" value="Cysteine proteinases"/>
    <property type="match status" value="1"/>
</dbReference>
<proteinExistence type="predicted"/>
<dbReference type="KEGG" id="msaa:QYS49_15030"/>
<dbReference type="AlphaFoldDB" id="A0AA49GBW1"/>
<evidence type="ECO:0000313" key="1">
    <source>
        <dbReference type="EMBL" id="WKK78236.2"/>
    </source>
</evidence>